<keyword evidence="2 8" id="KW-0963">Cytoplasm</keyword>
<dbReference type="InterPro" id="IPR013848">
    <property type="entry name" value="Methylthiotransferase_N"/>
</dbReference>
<organism evidence="12 13">
    <name type="scientific">Actinomycetospora lemnae</name>
    <dbReference type="NCBI Taxonomy" id="3019891"/>
    <lineage>
        <taxon>Bacteria</taxon>
        <taxon>Bacillati</taxon>
        <taxon>Actinomycetota</taxon>
        <taxon>Actinomycetes</taxon>
        <taxon>Pseudonocardiales</taxon>
        <taxon>Pseudonocardiaceae</taxon>
        <taxon>Actinomycetospora</taxon>
    </lineage>
</organism>
<dbReference type="InterPro" id="IPR012340">
    <property type="entry name" value="NA-bd_OB-fold"/>
</dbReference>
<evidence type="ECO:0000259" key="10">
    <source>
        <dbReference type="PROSITE" id="PS51449"/>
    </source>
</evidence>
<reference evidence="12 13" key="1">
    <citation type="submission" date="2023-02" db="EMBL/GenBank/DDBJ databases">
        <title>Genome sequencing required for Actinomycetospora new species description.</title>
        <authorList>
            <person name="Saimee Y."/>
            <person name="Duangmal K."/>
        </authorList>
    </citation>
    <scope>NUCLEOTIDE SEQUENCE [LARGE SCALE GENOMIC DNA]</scope>
    <source>
        <strain evidence="12 13">DW7H6</strain>
    </source>
</reference>
<feature type="region of interest" description="Disordered" evidence="9">
    <location>
        <begin position="495"/>
        <end position="518"/>
    </location>
</feature>
<dbReference type="PROSITE" id="PS51918">
    <property type="entry name" value="RADICAL_SAM"/>
    <property type="match status" value="1"/>
</dbReference>
<dbReference type="Gene3D" id="2.40.50.140">
    <property type="entry name" value="Nucleic acid-binding proteins"/>
    <property type="match status" value="1"/>
</dbReference>
<dbReference type="CDD" id="cd01335">
    <property type="entry name" value="Radical_SAM"/>
    <property type="match status" value="1"/>
</dbReference>
<evidence type="ECO:0000256" key="2">
    <source>
        <dbReference type="ARBA" id="ARBA00022490"/>
    </source>
</evidence>
<feature type="domain" description="Radical SAM core" evidence="11">
    <location>
        <begin position="163"/>
        <end position="397"/>
    </location>
</feature>
<dbReference type="SFLD" id="SFLDG01082">
    <property type="entry name" value="B12-binding_domain_containing"/>
    <property type="match status" value="1"/>
</dbReference>
<protein>
    <recommendedName>
        <fullName evidence="8">Ribosomal protein uS12 methylthiotransferase RimO</fullName>
        <shortName evidence="8">uS12 MTTase</shortName>
        <shortName evidence="8">uS12 methylthiotransferase</shortName>
        <ecNumber evidence="8">2.8.4.4</ecNumber>
    </recommendedName>
    <alternativeName>
        <fullName evidence="8">Ribosomal protein uS12 (aspartate-C(3))-methylthiotransferase</fullName>
    </alternativeName>
    <alternativeName>
        <fullName evidence="8">Ribosome maturation factor RimO</fullName>
    </alternativeName>
</protein>
<feature type="binding site" evidence="8">
    <location>
        <position position="51"/>
    </location>
    <ligand>
        <name>[4Fe-4S] cluster</name>
        <dbReference type="ChEBI" id="CHEBI:49883"/>
        <label>1</label>
    </ligand>
</feature>
<evidence type="ECO:0000256" key="8">
    <source>
        <dbReference type="HAMAP-Rule" id="MF_01865"/>
    </source>
</evidence>
<feature type="compositionally biased region" description="Acidic residues" evidence="9">
    <location>
        <begin position="495"/>
        <end position="507"/>
    </location>
</feature>
<evidence type="ECO:0000256" key="5">
    <source>
        <dbReference type="ARBA" id="ARBA00022723"/>
    </source>
</evidence>
<feature type="binding site" evidence="8">
    <location>
        <position position="184"/>
    </location>
    <ligand>
        <name>[4Fe-4S] cluster</name>
        <dbReference type="ChEBI" id="CHEBI:49883"/>
        <label>2</label>
        <note>4Fe-4S-S-AdoMet</note>
    </ligand>
</feature>
<feature type="binding site" evidence="8">
    <location>
        <position position="8"/>
    </location>
    <ligand>
        <name>[4Fe-4S] cluster</name>
        <dbReference type="ChEBI" id="CHEBI:49883"/>
        <label>1</label>
    </ligand>
</feature>
<dbReference type="InterPro" id="IPR058240">
    <property type="entry name" value="rSAM_sf"/>
</dbReference>
<evidence type="ECO:0000256" key="3">
    <source>
        <dbReference type="ARBA" id="ARBA00022679"/>
    </source>
</evidence>
<comment type="function">
    <text evidence="8">Catalyzes the methylthiolation of an aspartic acid residue of ribosomal protein uS12.</text>
</comment>
<dbReference type="Pfam" id="PF00919">
    <property type="entry name" value="UPF0004"/>
    <property type="match status" value="1"/>
</dbReference>
<dbReference type="SUPFAM" id="SSF102114">
    <property type="entry name" value="Radical SAM enzymes"/>
    <property type="match status" value="1"/>
</dbReference>
<feature type="binding site" evidence="8">
    <location>
        <position position="80"/>
    </location>
    <ligand>
        <name>[4Fe-4S] cluster</name>
        <dbReference type="ChEBI" id="CHEBI:49883"/>
        <label>1</label>
    </ligand>
</feature>
<feature type="binding site" evidence="8">
    <location>
        <position position="177"/>
    </location>
    <ligand>
        <name>[4Fe-4S] cluster</name>
        <dbReference type="ChEBI" id="CHEBI:49883"/>
        <label>2</label>
        <note>4Fe-4S-S-AdoMet</note>
    </ligand>
</feature>
<comment type="cofactor">
    <cofactor evidence="8">
        <name>[4Fe-4S] cluster</name>
        <dbReference type="ChEBI" id="CHEBI:49883"/>
    </cofactor>
    <text evidence="8">Binds 2 [4Fe-4S] clusters. One cluster is coordinated with 3 cysteines and an exchangeable S-adenosyl-L-methionine.</text>
</comment>
<dbReference type="EMBL" id="JAQZAO010000001">
    <property type="protein sequence ID" value="MDD7964228.1"/>
    <property type="molecule type" value="Genomic_DNA"/>
</dbReference>
<dbReference type="PROSITE" id="PS51449">
    <property type="entry name" value="MTTASE_N"/>
    <property type="match status" value="1"/>
</dbReference>
<dbReference type="Pfam" id="PF04055">
    <property type="entry name" value="Radical_SAM"/>
    <property type="match status" value="1"/>
</dbReference>
<dbReference type="InterPro" id="IPR020612">
    <property type="entry name" value="Methylthiotransferase_CS"/>
</dbReference>
<evidence type="ECO:0000256" key="7">
    <source>
        <dbReference type="ARBA" id="ARBA00023014"/>
    </source>
</evidence>
<dbReference type="PANTHER" id="PTHR43837">
    <property type="entry name" value="RIBOSOMAL PROTEIN S12 METHYLTHIOTRANSFERASE RIMO"/>
    <property type="match status" value="1"/>
</dbReference>
<keyword evidence="7 8" id="KW-0411">Iron-sulfur</keyword>
<evidence type="ECO:0000313" key="13">
    <source>
        <dbReference type="Proteomes" id="UP001300763"/>
    </source>
</evidence>
<feature type="compositionally biased region" description="Acidic residues" evidence="9">
    <location>
        <begin position="417"/>
        <end position="432"/>
    </location>
</feature>
<dbReference type="InterPro" id="IPR023404">
    <property type="entry name" value="rSAM_horseshoe"/>
</dbReference>
<dbReference type="EC" id="2.8.4.4" evidence="8"/>
<accession>A0ABT5SN08</accession>
<dbReference type="NCBIfam" id="TIGR00089">
    <property type="entry name" value="MiaB/RimO family radical SAM methylthiotransferase"/>
    <property type="match status" value="1"/>
</dbReference>
<comment type="subcellular location">
    <subcellularLocation>
        <location evidence="8">Cytoplasm</location>
    </subcellularLocation>
</comment>
<name>A0ABT5SN08_9PSEU</name>
<feature type="domain" description="MTTase N-terminal" evidence="10">
    <location>
        <begin position="1"/>
        <end position="117"/>
    </location>
</feature>
<dbReference type="InterPro" id="IPR006638">
    <property type="entry name" value="Elp3/MiaA/NifB-like_rSAM"/>
</dbReference>
<dbReference type="SFLD" id="SFLDS00029">
    <property type="entry name" value="Radical_SAM"/>
    <property type="match status" value="1"/>
</dbReference>
<comment type="similarity">
    <text evidence="8">Belongs to the methylthiotransferase family. RimO subfamily.</text>
</comment>
<proteinExistence type="inferred from homology"/>
<dbReference type="InterPro" id="IPR007197">
    <property type="entry name" value="rSAM"/>
</dbReference>
<keyword evidence="4 8" id="KW-0949">S-adenosyl-L-methionine</keyword>
<dbReference type="Pfam" id="PF18693">
    <property type="entry name" value="TRAM_2"/>
    <property type="match status" value="1"/>
</dbReference>
<evidence type="ECO:0000256" key="9">
    <source>
        <dbReference type="SAM" id="MobiDB-lite"/>
    </source>
</evidence>
<evidence type="ECO:0000256" key="4">
    <source>
        <dbReference type="ARBA" id="ARBA00022691"/>
    </source>
</evidence>
<evidence type="ECO:0000313" key="12">
    <source>
        <dbReference type="EMBL" id="MDD7964228.1"/>
    </source>
</evidence>
<keyword evidence="13" id="KW-1185">Reference proteome</keyword>
<dbReference type="SFLD" id="SFLDG01061">
    <property type="entry name" value="methylthiotransferase"/>
    <property type="match status" value="1"/>
</dbReference>
<keyword evidence="6 8" id="KW-0408">Iron</keyword>
<dbReference type="Proteomes" id="UP001300763">
    <property type="component" value="Unassembled WGS sequence"/>
</dbReference>
<dbReference type="SMART" id="SM00729">
    <property type="entry name" value="Elp3"/>
    <property type="match status" value="1"/>
</dbReference>
<evidence type="ECO:0000256" key="6">
    <source>
        <dbReference type="ARBA" id="ARBA00023004"/>
    </source>
</evidence>
<dbReference type="Gene3D" id="3.80.30.20">
    <property type="entry name" value="tm_1862 like domain"/>
    <property type="match status" value="1"/>
</dbReference>
<feature type="binding site" evidence="8">
    <location>
        <position position="181"/>
    </location>
    <ligand>
        <name>[4Fe-4S] cluster</name>
        <dbReference type="ChEBI" id="CHEBI:49883"/>
        <label>2</label>
        <note>4Fe-4S-S-AdoMet</note>
    </ligand>
</feature>
<comment type="caution">
    <text evidence="12">The sequence shown here is derived from an EMBL/GenBank/DDBJ whole genome shotgun (WGS) entry which is preliminary data.</text>
</comment>
<evidence type="ECO:0000256" key="1">
    <source>
        <dbReference type="ARBA" id="ARBA00022485"/>
    </source>
</evidence>
<dbReference type="PANTHER" id="PTHR43837:SF1">
    <property type="entry name" value="RIBOSOMAL PROTEIN US12 METHYLTHIOTRANSFERASE RIMO"/>
    <property type="match status" value="1"/>
</dbReference>
<dbReference type="HAMAP" id="MF_01865">
    <property type="entry name" value="MTTase_RimO"/>
    <property type="match status" value="1"/>
</dbReference>
<evidence type="ECO:0000259" key="11">
    <source>
        <dbReference type="PROSITE" id="PS51918"/>
    </source>
</evidence>
<dbReference type="InterPro" id="IPR005839">
    <property type="entry name" value="Methylthiotransferase"/>
</dbReference>
<feature type="region of interest" description="Disordered" evidence="9">
    <location>
        <begin position="412"/>
        <end position="432"/>
    </location>
</feature>
<dbReference type="Gene3D" id="3.40.50.12160">
    <property type="entry name" value="Methylthiotransferase, N-terminal domain"/>
    <property type="match status" value="1"/>
</dbReference>
<sequence>MALVTLGCARNDVDSEELAGRLAAEGWDVAASSDGAEGADGTADVVVVNTCTFVEQAKKDSVDAVLAAGGGDAKVVAVGCMAERYGAELAEALPEAAAVLGFDHYGDLPSRLDDVLAGRPLASHTPTDRRTLLPISPVKRPEAVGRGSIPGHEWLPEVPRRRLDDAPVAPLKLASGCDRRCSFCAIPSFRGAFVSRDPRDVVAEAAWLADHGVAEVLLVSENSTSYGKDIDARGAAGGALERLLGELAEVPGMRRVRVSYLQPAEVRPPLLAAIARTPRVASYYDLSFQHASAPVLRRMRRFGSRETFLALCREIRALDPEAGIRSNVIVGFPGETEEDLRELEAFLAEAELDAVGVFGYSDEDGTEALGLPDKVDTGEIAARVERITQLAEHVAEDRAARRVGTTVEVLVERQETVDDDDDDDGDEDEDEDAELVWVGRAAHQGPDVDGECLLTGDEDLLAGLAPGVLVAARVVDAEGIDLVVEALRVLGAEESAEESAETAEETLDGTAPVGVGAR</sequence>
<dbReference type="InterPro" id="IPR005840">
    <property type="entry name" value="Ribosomal_uS12_MeSTrfase_RimO"/>
</dbReference>
<dbReference type="InterPro" id="IPR002792">
    <property type="entry name" value="TRAM_dom"/>
</dbReference>
<keyword evidence="5 8" id="KW-0479">Metal-binding</keyword>
<dbReference type="InterPro" id="IPR038135">
    <property type="entry name" value="Methylthiotransferase_N_sf"/>
</dbReference>
<keyword evidence="3 8" id="KW-0808">Transferase</keyword>
<comment type="catalytic activity">
    <reaction evidence="8">
        <text>L-aspartate(89)-[ribosomal protein uS12]-hydrogen + (sulfur carrier)-SH + AH2 + 2 S-adenosyl-L-methionine = 3-methylsulfanyl-L-aspartate(89)-[ribosomal protein uS12]-hydrogen + (sulfur carrier)-H + 5'-deoxyadenosine + L-methionine + A + S-adenosyl-L-homocysteine + 2 H(+)</text>
        <dbReference type="Rhea" id="RHEA:37087"/>
        <dbReference type="Rhea" id="RHEA-COMP:10460"/>
        <dbReference type="Rhea" id="RHEA-COMP:10461"/>
        <dbReference type="Rhea" id="RHEA-COMP:14737"/>
        <dbReference type="Rhea" id="RHEA-COMP:14739"/>
        <dbReference type="ChEBI" id="CHEBI:13193"/>
        <dbReference type="ChEBI" id="CHEBI:15378"/>
        <dbReference type="ChEBI" id="CHEBI:17319"/>
        <dbReference type="ChEBI" id="CHEBI:17499"/>
        <dbReference type="ChEBI" id="CHEBI:29917"/>
        <dbReference type="ChEBI" id="CHEBI:29961"/>
        <dbReference type="ChEBI" id="CHEBI:57844"/>
        <dbReference type="ChEBI" id="CHEBI:57856"/>
        <dbReference type="ChEBI" id="CHEBI:59789"/>
        <dbReference type="ChEBI" id="CHEBI:64428"/>
        <dbReference type="ChEBI" id="CHEBI:73599"/>
        <dbReference type="EC" id="2.8.4.4"/>
    </reaction>
</comment>
<dbReference type="RefSeq" id="WP_274198769.1">
    <property type="nucleotide sequence ID" value="NZ_JAQZAO010000001.1"/>
</dbReference>
<gene>
    <name evidence="8" type="primary">rimO</name>
    <name evidence="12" type="ORF">PGB27_02605</name>
</gene>
<dbReference type="GO" id="GO:0016740">
    <property type="term" value="F:transferase activity"/>
    <property type="evidence" value="ECO:0007669"/>
    <property type="project" value="UniProtKB-KW"/>
</dbReference>
<keyword evidence="1 8" id="KW-0004">4Fe-4S</keyword>
<dbReference type="PROSITE" id="PS01278">
    <property type="entry name" value="MTTASE_RADICAL"/>
    <property type="match status" value="1"/>
</dbReference>